<dbReference type="InterPro" id="IPR001638">
    <property type="entry name" value="Solute-binding_3/MltF_N"/>
</dbReference>
<dbReference type="Pfam" id="PF00497">
    <property type="entry name" value="SBP_bac_3"/>
    <property type="match status" value="1"/>
</dbReference>
<keyword evidence="5" id="KW-1185">Reference proteome</keyword>
<organism evidence="4 5">
    <name type="scientific">Pseudodesulfovibrio cashew</name>
    <dbReference type="NCBI Taxonomy" id="2678688"/>
    <lineage>
        <taxon>Bacteria</taxon>
        <taxon>Pseudomonadati</taxon>
        <taxon>Thermodesulfobacteriota</taxon>
        <taxon>Desulfovibrionia</taxon>
        <taxon>Desulfovibrionales</taxon>
        <taxon>Desulfovibrionaceae</taxon>
    </lineage>
</organism>
<reference evidence="4 5" key="1">
    <citation type="submission" date="2019-11" db="EMBL/GenBank/DDBJ databases">
        <authorList>
            <person name="Zheng R.K."/>
            <person name="Sun C.M."/>
        </authorList>
    </citation>
    <scope>NUCLEOTIDE SEQUENCE [LARGE SCALE GENOMIC DNA]</scope>
    <source>
        <strain evidence="4 5">SRB007</strain>
    </source>
</reference>
<dbReference type="AlphaFoldDB" id="A0A6I6JK35"/>
<dbReference type="SUPFAM" id="SSF53850">
    <property type="entry name" value="Periplasmic binding protein-like II"/>
    <property type="match status" value="1"/>
</dbReference>
<feature type="signal peptide" evidence="2">
    <location>
        <begin position="1"/>
        <end position="20"/>
    </location>
</feature>
<evidence type="ECO:0000256" key="1">
    <source>
        <dbReference type="ARBA" id="ARBA00022729"/>
    </source>
</evidence>
<dbReference type="EMBL" id="CP046400">
    <property type="protein sequence ID" value="QGY41350.1"/>
    <property type="molecule type" value="Genomic_DNA"/>
</dbReference>
<dbReference type="Proteomes" id="UP000428328">
    <property type="component" value="Chromosome"/>
</dbReference>
<evidence type="ECO:0000256" key="2">
    <source>
        <dbReference type="SAM" id="SignalP"/>
    </source>
</evidence>
<keyword evidence="1 2" id="KW-0732">Signal</keyword>
<evidence type="ECO:0000313" key="5">
    <source>
        <dbReference type="Proteomes" id="UP000428328"/>
    </source>
</evidence>
<evidence type="ECO:0000313" key="4">
    <source>
        <dbReference type="EMBL" id="QGY41350.1"/>
    </source>
</evidence>
<gene>
    <name evidence="4" type="ORF">GM415_14865</name>
</gene>
<dbReference type="PANTHER" id="PTHR35936:SF25">
    <property type="entry name" value="ABC TRANSPORTER SUBSTRATE-BINDING PROTEIN"/>
    <property type="match status" value="1"/>
</dbReference>
<protein>
    <submittedName>
        <fullName evidence="4">Transporter substrate-binding domain-containing protein</fullName>
    </submittedName>
</protein>
<sequence>MPKIFLIPTLLLLLATPVLAEDVVLLSNEYAPYVNVDQNHPGFLTELVVAAFKEVGVKAHVEFRPWRRCAMLVESGSYLGAFPYAISKEREKYAWFSNSIWSCRNVFFYLKKSFPDYDYTNLESMRSYLIGGTSGNYYEKVFHKVGLRVDYAPGEASGLWKLWDRRNDFFAEDELVGWSLIRRIFPEQRERFASTPTPWRINPQHLMISKKYPGSRKLLQRFNEGLKKIRTNGTFHMILSHYIDLDQPSNTIRFESK</sequence>
<evidence type="ECO:0000259" key="3">
    <source>
        <dbReference type="Pfam" id="PF00497"/>
    </source>
</evidence>
<proteinExistence type="predicted"/>
<accession>A0A6I6JK35</accession>
<feature type="domain" description="Solute-binding protein family 3/N-terminal" evidence="3">
    <location>
        <begin position="24"/>
        <end position="243"/>
    </location>
</feature>
<dbReference type="RefSeq" id="WP_158949542.1">
    <property type="nucleotide sequence ID" value="NZ_CP046400.1"/>
</dbReference>
<dbReference type="KEGG" id="psel:GM415_14865"/>
<dbReference type="PANTHER" id="PTHR35936">
    <property type="entry name" value="MEMBRANE-BOUND LYTIC MUREIN TRANSGLYCOSYLASE F"/>
    <property type="match status" value="1"/>
</dbReference>
<feature type="chain" id="PRO_5026268842" evidence="2">
    <location>
        <begin position="21"/>
        <end position="257"/>
    </location>
</feature>
<name>A0A6I6JK35_9BACT</name>
<dbReference type="Gene3D" id="3.40.190.10">
    <property type="entry name" value="Periplasmic binding protein-like II"/>
    <property type="match status" value="2"/>
</dbReference>